<accession>A0ABU3C1R4</accession>
<gene>
    <name evidence="1" type="ORF">RM532_11020</name>
</gene>
<name>A0ABU3C1R4_9GAMM</name>
<evidence type="ECO:0000313" key="2">
    <source>
        <dbReference type="Proteomes" id="UP001251857"/>
    </source>
</evidence>
<protein>
    <submittedName>
        <fullName evidence="1">Uncharacterized protein</fullName>
    </submittedName>
</protein>
<comment type="caution">
    <text evidence="1">The sequence shown here is derived from an EMBL/GenBank/DDBJ whole genome shotgun (WGS) entry which is preliminary data.</text>
</comment>
<organism evidence="1 2">
    <name type="scientific">Spectribacter hydrogenoxidans</name>
    <dbReference type="NCBI Taxonomy" id="3075608"/>
    <lineage>
        <taxon>Bacteria</taxon>
        <taxon>Pseudomonadati</taxon>
        <taxon>Pseudomonadota</taxon>
        <taxon>Gammaproteobacteria</taxon>
        <taxon>Salinisphaerales</taxon>
        <taxon>Salinisphaeraceae</taxon>
        <taxon>Spectribacter</taxon>
    </lineage>
</organism>
<dbReference type="EMBL" id="JAVRIB010000010">
    <property type="protein sequence ID" value="MDT0635482.1"/>
    <property type="molecule type" value="Genomic_DNA"/>
</dbReference>
<keyword evidence="2" id="KW-1185">Reference proteome</keyword>
<evidence type="ECO:0000313" key="1">
    <source>
        <dbReference type="EMBL" id="MDT0635482.1"/>
    </source>
</evidence>
<proteinExistence type="predicted"/>
<sequence>MKQPIEQLPEEVEQEFLRAHEGEYFLWDYVHDLDGHIVLALALKTVTGMCVLEGFYFEHSEDASEEIFRLNRRLGLSDDEIVERIEFIVDREMPGGEAMS</sequence>
<reference evidence="1 2" key="1">
    <citation type="submission" date="2023-09" db="EMBL/GenBank/DDBJ databases">
        <authorList>
            <person name="Rey-Velasco X."/>
        </authorList>
    </citation>
    <scope>NUCLEOTIDE SEQUENCE [LARGE SCALE GENOMIC DNA]</scope>
    <source>
        <strain evidence="1 2">W335</strain>
    </source>
</reference>
<dbReference type="Proteomes" id="UP001251857">
    <property type="component" value="Unassembled WGS sequence"/>
</dbReference>
<dbReference type="RefSeq" id="WP_311653382.1">
    <property type="nucleotide sequence ID" value="NZ_JAVRIB010000010.1"/>
</dbReference>